<evidence type="ECO:0000313" key="3">
    <source>
        <dbReference type="Proteomes" id="UP000515312"/>
    </source>
</evidence>
<gene>
    <name evidence="2" type="ORF">H7849_06780</name>
</gene>
<dbReference type="RefSeq" id="WP_186745178.1">
    <property type="nucleotide sequence ID" value="NZ_CP060394.1"/>
</dbReference>
<dbReference type="KEGG" id="adin:H7849_06780"/>
<reference evidence="2 3" key="1">
    <citation type="submission" date="2020-08" db="EMBL/GenBank/DDBJ databases">
        <title>Edaphobacter telluris sp. nov. and Acidobacterium dinghuensis sp. nov., two acidobacteria isolated from forest soil.</title>
        <authorList>
            <person name="Fu J."/>
            <person name="Qiu L."/>
        </authorList>
    </citation>
    <scope>NUCLEOTIDE SEQUENCE [LARGE SCALE GENOMIC DNA]</scope>
    <source>
        <strain evidence="2">4Y35</strain>
    </source>
</reference>
<organism evidence="2 3">
    <name type="scientific">Alloacidobacterium dinghuense</name>
    <dbReference type="NCBI Taxonomy" id="2763107"/>
    <lineage>
        <taxon>Bacteria</taxon>
        <taxon>Pseudomonadati</taxon>
        <taxon>Acidobacteriota</taxon>
        <taxon>Terriglobia</taxon>
        <taxon>Terriglobales</taxon>
        <taxon>Acidobacteriaceae</taxon>
        <taxon>Alloacidobacterium</taxon>
    </lineage>
</organism>
<dbReference type="Pfam" id="PF11755">
    <property type="entry name" value="DUF3311"/>
    <property type="match status" value="1"/>
</dbReference>
<sequence>MQGIMKSRRAHWNWLLILPALALMFPGTYAKATPELFGFPFFYWYQMGWIALTSIITGIVYLATRNRT</sequence>
<evidence type="ECO:0000256" key="1">
    <source>
        <dbReference type="SAM" id="Phobius"/>
    </source>
</evidence>
<dbReference type="AlphaFoldDB" id="A0A7G8BM63"/>
<protein>
    <submittedName>
        <fullName evidence="2">DUF3311 domain-containing protein</fullName>
    </submittedName>
</protein>
<keyword evidence="1" id="KW-0472">Membrane</keyword>
<feature type="transmembrane region" description="Helical" evidence="1">
    <location>
        <begin position="46"/>
        <end position="64"/>
    </location>
</feature>
<keyword evidence="3" id="KW-1185">Reference proteome</keyword>
<dbReference type="InterPro" id="IPR021741">
    <property type="entry name" value="DUF3311"/>
</dbReference>
<keyword evidence="1" id="KW-1133">Transmembrane helix</keyword>
<dbReference type="Proteomes" id="UP000515312">
    <property type="component" value="Chromosome"/>
</dbReference>
<accession>A0A7G8BM63</accession>
<keyword evidence="1" id="KW-0812">Transmembrane</keyword>
<name>A0A7G8BM63_9BACT</name>
<dbReference type="EMBL" id="CP060394">
    <property type="protein sequence ID" value="QNI33633.1"/>
    <property type="molecule type" value="Genomic_DNA"/>
</dbReference>
<proteinExistence type="predicted"/>
<evidence type="ECO:0000313" key="2">
    <source>
        <dbReference type="EMBL" id="QNI33633.1"/>
    </source>
</evidence>